<dbReference type="CDD" id="cd00082">
    <property type="entry name" value="HisKA"/>
    <property type="match status" value="1"/>
</dbReference>
<evidence type="ECO:0000256" key="6">
    <source>
        <dbReference type="ARBA" id="ARBA00023012"/>
    </source>
</evidence>
<dbReference type="Gene3D" id="1.10.287.130">
    <property type="match status" value="1"/>
</dbReference>
<dbReference type="GO" id="GO:0004721">
    <property type="term" value="F:phosphoprotein phosphatase activity"/>
    <property type="evidence" value="ECO:0007669"/>
    <property type="project" value="TreeGrafter"/>
</dbReference>
<evidence type="ECO:0000256" key="1">
    <source>
        <dbReference type="ARBA" id="ARBA00000085"/>
    </source>
</evidence>
<dbReference type="InterPro" id="IPR003661">
    <property type="entry name" value="HisK_dim/P_dom"/>
</dbReference>
<organism evidence="9">
    <name type="scientific">Roseihalotalea indica</name>
    <dbReference type="NCBI Taxonomy" id="2867963"/>
    <lineage>
        <taxon>Bacteria</taxon>
        <taxon>Pseudomonadati</taxon>
        <taxon>Bacteroidota</taxon>
        <taxon>Cytophagia</taxon>
        <taxon>Cytophagales</taxon>
        <taxon>Catalimonadaceae</taxon>
        <taxon>Roseihalotalea</taxon>
    </lineage>
</organism>
<dbReference type="Pfam" id="PF00512">
    <property type="entry name" value="HisKA"/>
    <property type="match status" value="1"/>
</dbReference>
<reference evidence="9" key="1">
    <citation type="journal article" date="2023" name="Comput. Struct. Biotechnol. J.">
        <title>Discovery of a novel marine Bacteroidetes with a rich repertoire of carbohydrate-active enzymes.</title>
        <authorList>
            <person name="Chen B."/>
            <person name="Liu G."/>
            <person name="Chen Q."/>
            <person name="Wang H."/>
            <person name="Liu L."/>
            <person name="Tang K."/>
        </authorList>
    </citation>
    <scope>NUCLEOTIDE SEQUENCE</scope>
    <source>
        <strain evidence="9">TK19036</strain>
    </source>
</reference>
<keyword evidence="5 9" id="KW-0418">Kinase</keyword>
<dbReference type="InterPro" id="IPR005467">
    <property type="entry name" value="His_kinase_dom"/>
</dbReference>
<dbReference type="Gene3D" id="3.30.565.10">
    <property type="entry name" value="Histidine kinase-like ATPase, C-terminal domain"/>
    <property type="match status" value="1"/>
</dbReference>
<feature type="compositionally biased region" description="Polar residues" evidence="7">
    <location>
        <begin position="362"/>
        <end position="377"/>
    </location>
</feature>
<evidence type="ECO:0000259" key="8">
    <source>
        <dbReference type="PROSITE" id="PS50109"/>
    </source>
</evidence>
<comment type="catalytic activity">
    <reaction evidence="1">
        <text>ATP + protein L-histidine = ADP + protein N-phospho-L-histidine.</text>
        <dbReference type="EC" id="2.7.13.3"/>
    </reaction>
</comment>
<dbReference type="EMBL" id="CP120682">
    <property type="protein sequence ID" value="WKN34300.1"/>
    <property type="molecule type" value="Genomic_DNA"/>
</dbReference>
<evidence type="ECO:0000256" key="3">
    <source>
        <dbReference type="ARBA" id="ARBA00022553"/>
    </source>
</evidence>
<dbReference type="SUPFAM" id="SSF47384">
    <property type="entry name" value="Homodimeric domain of signal transducing histidine kinase"/>
    <property type="match status" value="1"/>
</dbReference>
<evidence type="ECO:0000313" key="9">
    <source>
        <dbReference type="EMBL" id="WKN34300.1"/>
    </source>
</evidence>
<dbReference type="CDD" id="cd00075">
    <property type="entry name" value="HATPase"/>
    <property type="match status" value="1"/>
</dbReference>
<keyword evidence="6" id="KW-0902">Two-component regulatory system</keyword>
<dbReference type="AlphaFoldDB" id="A0AA49JEU7"/>
<dbReference type="InterPro" id="IPR050351">
    <property type="entry name" value="BphY/WalK/GraS-like"/>
</dbReference>
<name>A0AA49JEU7_9BACT</name>
<reference evidence="9" key="2">
    <citation type="journal article" date="2024" name="Antonie Van Leeuwenhoek">
        <title>Roseihalotalea indica gen. nov., sp. nov., a halophilic Bacteroidetes from mesopelagic Southwest Indian Ocean with higher carbohydrate metabolic potential.</title>
        <authorList>
            <person name="Chen B."/>
            <person name="Zhang M."/>
            <person name="Lin D."/>
            <person name="Ye J."/>
            <person name="Tang K."/>
        </authorList>
    </citation>
    <scope>NUCLEOTIDE SEQUENCE</scope>
    <source>
        <strain evidence="9">TK19036</strain>
    </source>
</reference>
<dbReference type="PROSITE" id="PS50109">
    <property type="entry name" value="HIS_KIN"/>
    <property type="match status" value="1"/>
</dbReference>
<proteinExistence type="predicted"/>
<evidence type="ECO:0000256" key="2">
    <source>
        <dbReference type="ARBA" id="ARBA00012438"/>
    </source>
</evidence>
<sequence>MKLYELLRQHKDEILDQWMNTVRDQIAGAEHLETLALQNDMPDLLDDIVASLDESTPQTITHESIDHGRIRATVENYTLSQVIREYCLLLKVVLSFADERTQVLPKERDTIIYGVTTSIEQASEAFFQLRKEEDLNAKQAAEALVEELRREGELREDFIGTLTHDLRNPLANTFSLVELMRDRMPQEPLFNKLINAMQHSLTQADTLIRNLLDANLIKSGGALPIHREYCDLMPEVRDSVESFSTEHKGGIVLDCSEPSIMGEYDCSYMRRALDNLIKNAIKYGLPQGTITVSCEPNDHGYTMLSVHNEGNPIPKDKQSLIFSRNYRIEEKRGNQGWGLGLALVKGVAEAHGGSVEVRSQPDDGTTFTLKIPTATSEQKAKNQ</sequence>
<dbReference type="GO" id="GO:0005886">
    <property type="term" value="C:plasma membrane"/>
    <property type="evidence" value="ECO:0007669"/>
    <property type="project" value="TreeGrafter"/>
</dbReference>
<dbReference type="Pfam" id="PF02518">
    <property type="entry name" value="HATPase_c"/>
    <property type="match status" value="1"/>
</dbReference>
<dbReference type="InterPro" id="IPR003594">
    <property type="entry name" value="HATPase_dom"/>
</dbReference>
<protein>
    <recommendedName>
        <fullName evidence="2">histidine kinase</fullName>
        <ecNumber evidence="2">2.7.13.3</ecNumber>
    </recommendedName>
</protein>
<dbReference type="PANTHER" id="PTHR45453:SF1">
    <property type="entry name" value="PHOSPHATE REGULON SENSOR PROTEIN PHOR"/>
    <property type="match status" value="1"/>
</dbReference>
<dbReference type="PRINTS" id="PR00344">
    <property type="entry name" value="BCTRLSENSOR"/>
</dbReference>
<evidence type="ECO:0000256" key="7">
    <source>
        <dbReference type="SAM" id="MobiDB-lite"/>
    </source>
</evidence>
<evidence type="ECO:0000256" key="5">
    <source>
        <dbReference type="ARBA" id="ARBA00022777"/>
    </source>
</evidence>
<dbReference type="SUPFAM" id="SSF55874">
    <property type="entry name" value="ATPase domain of HSP90 chaperone/DNA topoisomerase II/histidine kinase"/>
    <property type="match status" value="1"/>
</dbReference>
<dbReference type="InterPro" id="IPR036890">
    <property type="entry name" value="HATPase_C_sf"/>
</dbReference>
<feature type="region of interest" description="Disordered" evidence="7">
    <location>
        <begin position="354"/>
        <end position="383"/>
    </location>
</feature>
<dbReference type="EC" id="2.7.13.3" evidence="2"/>
<dbReference type="GO" id="GO:0000155">
    <property type="term" value="F:phosphorelay sensor kinase activity"/>
    <property type="evidence" value="ECO:0007669"/>
    <property type="project" value="InterPro"/>
</dbReference>
<dbReference type="SMART" id="SM00387">
    <property type="entry name" value="HATPase_c"/>
    <property type="match status" value="1"/>
</dbReference>
<dbReference type="SMART" id="SM00388">
    <property type="entry name" value="HisKA"/>
    <property type="match status" value="1"/>
</dbReference>
<dbReference type="PANTHER" id="PTHR45453">
    <property type="entry name" value="PHOSPHATE REGULON SENSOR PROTEIN PHOR"/>
    <property type="match status" value="1"/>
</dbReference>
<accession>A0AA49JEU7</accession>
<keyword evidence="3" id="KW-0597">Phosphoprotein</keyword>
<feature type="domain" description="Histidine kinase" evidence="8">
    <location>
        <begin position="161"/>
        <end position="375"/>
    </location>
</feature>
<dbReference type="InterPro" id="IPR004358">
    <property type="entry name" value="Sig_transdc_His_kin-like_C"/>
</dbReference>
<gene>
    <name evidence="9" type="ORF">K4G66_18135</name>
</gene>
<keyword evidence="4" id="KW-0808">Transferase</keyword>
<dbReference type="GO" id="GO:0016036">
    <property type="term" value="P:cellular response to phosphate starvation"/>
    <property type="evidence" value="ECO:0007669"/>
    <property type="project" value="TreeGrafter"/>
</dbReference>
<dbReference type="InterPro" id="IPR036097">
    <property type="entry name" value="HisK_dim/P_sf"/>
</dbReference>
<evidence type="ECO:0000256" key="4">
    <source>
        <dbReference type="ARBA" id="ARBA00022679"/>
    </source>
</evidence>